<keyword evidence="1" id="KW-0812">Transmembrane</keyword>
<accession>A0A1M7ITP2</accession>
<evidence type="ECO:0000256" key="1">
    <source>
        <dbReference type="SAM" id="Phobius"/>
    </source>
</evidence>
<keyword evidence="1" id="KW-1133">Transmembrane helix</keyword>
<dbReference type="EMBL" id="FRAV01000048">
    <property type="protein sequence ID" value="SHM44059.1"/>
    <property type="molecule type" value="Genomic_DNA"/>
</dbReference>
<evidence type="ECO:0000313" key="2">
    <source>
        <dbReference type="EMBL" id="SHM44059.1"/>
    </source>
</evidence>
<dbReference type="OrthoDB" id="1492139at2"/>
<keyword evidence="1" id="KW-0472">Membrane</keyword>
<evidence type="ECO:0000313" key="3">
    <source>
        <dbReference type="Proteomes" id="UP000184364"/>
    </source>
</evidence>
<protein>
    <submittedName>
        <fullName evidence="2">Uncharacterized protein</fullName>
    </submittedName>
</protein>
<sequence>MEILFNNLSTFFERQEKLWPPIITGCVTISIFLFTIWKDKIKDNRKKRSETRQKSTYLFNLLQDASNHINEQLGNNKIIITQLERSPTEFALLTYLPIDYLQRLSLVLANDSYFAAFNAEYNGIDEQKRIRLYNDLAIDIDLFYGYLTELYRYIERSATHYEKAKESYFINIKILLKNLADLHYKLDTDSTEDMDREELLGKLNKIDSEEMFKVLADKDMVQLKEQFITPIHGMLAGFLIPLFSYTTSVTSLCQDCQNVNEQYHGLLNANIGLKESIIELNKNMLQTLDSFKTKLGTLEITKR</sequence>
<name>A0A1M7ITP2_9FLAO</name>
<reference evidence="3" key="1">
    <citation type="submission" date="2016-11" db="EMBL/GenBank/DDBJ databases">
        <authorList>
            <person name="Varghese N."/>
            <person name="Submissions S."/>
        </authorList>
    </citation>
    <scope>NUCLEOTIDE SEQUENCE [LARGE SCALE GENOMIC DNA]</scope>
    <source>
        <strain evidence="3">DSM 26899</strain>
    </source>
</reference>
<dbReference type="RefSeq" id="WP_073297264.1">
    <property type="nucleotide sequence ID" value="NZ_FRAV01000048.1"/>
</dbReference>
<organism evidence="2 3">
    <name type="scientific">Chryseobacterium polytrichastri</name>
    <dbReference type="NCBI Taxonomy" id="1302687"/>
    <lineage>
        <taxon>Bacteria</taxon>
        <taxon>Pseudomonadati</taxon>
        <taxon>Bacteroidota</taxon>
        <taxon>Flavobacteriia</taxon>
        <taxon>Flavobacteriales</taxon>
        <taxon>Weeksellaceae</taxon>
        <taxon>Chryseobacterium group</taxon>
        <taxon>Chryseobacterium</taxon>
    </lineage>
</organism>
<dbReference type="Proteomes" id="UP000184364">
    <property type="component" value="Unassembled WGS sequence"/>
</dbReference>
<keyword evidence="3" id="KW-1185">Reference proteome</keyword>
<feature type="transmembrane region" description="Helical" evidence="1">
    <location>
        <begin position="18"/>
        <end position="37"/>
    </location>
</feature>
<gene>
    <name evidence="2" type="ORF">SAMN05444267_104812</name>
</gene>
<proteinExistence type="predicted"/>
<dbReference type="AlphaFoldDB" id="A0A1M7ITP2"/>